<evidence type="ECO:0000256" key="1">
    <source>
        <dbReference type="SAM" id="SignalP"/>
    </source>
</evidence>
<comment type="caution">
    <text evidence="2">The sequence shown here is derived from an EMBL/GenBank/DDBJ whole genome shotgun (WGS) entry which is preliminary data.</text>
</comment>
<proteinExistence type="predicted"/>
<feature type="chain" id="PRO_5018188466" description="L,D-transpeptidase-like protein" evidence="1">
    <location>
        <begin position="30"/>
        <end position="233"/>
    </location>
</feature>
<dbReference type="EMBL" id="RKHO01000001">
    <property type="protein sequence ID" value="ROR92601.1"/>
    <property type="molecule type" value="Genomic_DNA"/>
</dbReference>
<keyword evidence="1" id="KW-0732">Signal</keyword>
<dbReference type="AlphaFoldDB" id="A0A3N2CYI7"/>
<sequence>MSSFPRAARLLAVLALAASGVALPSVVEAAPRSTTVGTAAVQPRVVPGQVLVPAASVQRRRAVIVFDKNYARPFRSRVVWRSWTRAGAKARWKLAEEVSWRAGSGTGPRGTDGCVRNEGWLPHGDYSFVQQDRRDGNYIDGRVFQLENKRCRNGTLRQALFIHSEQTVTNGQCRDERGDQRCRWEVPAYNDYRSAGCIKMSPGDLAALTRRFHRYHDAGVRYPTSVVKVRVTG</sequence>
<gene>
    <name evidence="2" type="ORF">EDD33_3494</name>
</gene>
<evidence type="ECO:0000313" key="2">
    <source>
        <dbReference type="EMBL" id="ROR92601.1"/>
    </source>
</evidence>
<organism evidence="2 3">
    <name type="scientific">Nocardioides aurantiacus</name>
    <dbReference type="NCBI Taxonomy" id="86796"/>
    <lineage>
        <taxon>Bacteria</taxon>
        <taxon>Bacillati</taxon>
        <taxon>Actinomycetota</taxon>
        <taxon>Actinomycetes</taxon>
        <taxon>Propionibacteriales</taxon>
        <taxon>Nocardioidaceae</taxon>
        <taxon>Nocardioides</taxon>
    </lineage>
</organism>
<protein>
    <recommendedName>
        <fullName evidence="4">L,D-transpeptidase-like protein</fullName>
    </recommendedName>
</protein>
<evidence type="ECO:0008006" key="4">
    <source>
        <dbReference type="Google" id="ProtNLM"/>
    </source>
</evidence>
<dbReference type="OrthoDB" id="4221737at2"/>
<feature type="signal peptide" evidence="1">
    <location>
        <begin position="1"/>
        <end position="29"/>
    </location>
</feature>
<reference evidence="2 3" key="1">
    <citation type="submission" date="2018-11" db="EMBL/GenBank/DDBJ databases">
        <title>Sequencing the genomes of 1000 actinobacteria strains.</title>
        <authorList>
            <person name="Klenk H.-P."/>
        </authorList>
    </citation>
    <scope>NUCLEOTIDE SEQUENCE [LARGE SCALE GENOMIC DNA]</scope>
    <source>
        <strain evidence="2 3">DSM 12652</strain>
    </source>
</reference>
<name>A0A3N2CYI7_9ACTN</name>
<accession>A0A3N2CYI7</accession>
<keyword evidence="3" id="KW-1185">Reference proteome</keyword>
<dbReference type="RefSeq" id="WP_148077131.1">
    <property type="nucleotide sequence ID" value="NZ_RKHO01000001.1"/>
</dbReference>
<dbReference type="Proteomes" id="UP000281738">
    <property type="component" value="Unassembled WGS sequence"/>
</dbReference>
<evidence type="ECO:0000313" key="3">
    <source>
        <dbReference type="Proteomes" id="UP000281738"/>
    </source>
</evidence>